<proteinExistence type="predicted"/>
<organism evidence="2 3">
    <name type="scientific">Shewanella amazonensis (strain ATCC BAA-1098 / SB2B)</name>
    <dbReference type="NCBI Taxonomy" id="326297"/>
    <lineage>
        <taxon>Bacteria</taxon>
        <taxon>Pseudomonadati</taxon>
        <taxon>Pseudomonadota</taxon>
        <taxon>Gammaproteobacteria</taxon>
        <taxon>Alteromonadales</taxon>
        <taxon>Shewanellaceae</taxon>
        <taxon>Shewanella</taxon>
    </lineage>
</organism>
<feature type="region of interest" description="Disordered" evidence="1">
    <location>
        <begin position="1"/>
        <end position="26"/>
    </location>
</feature>
<gene>
    <name evidence="2" type="ordered locus">Sama_0317</name>
</gene>
<dbReference type="Proteomes" id="UP000009175">
    <property type="component" value="Chromosome"/>
</dbReference>
<dbReference type="EMBL" id="CP000507">
    <property type="protein sequence ID" value="ABL98528.1"/>
    <property type="molecule type" value="Genomic_DNA"/>
</dbReference>
<dbReference type="HOGENOM" id="CLU_968529_0_0_6"/>
<sequence>MTNGSGNKPPLPSSGNKTAAPSSGNKPAALLSVRDEYRPFFSIDMGYQVGSNRCQTGKSRRNLTIKMVARFGLISPSLIEVFYGTNRRLALEHLNKLVAEGLLVDVRTPRSVDGRVYVLSFSGARMAEELMGIAIHYRSVSEPSQRVNQNTIMHDLMCAFVIMRGLLNTRQEADFSPQWQRFISETEFRRLHPENSTRNIDGLVQEPSGTLAAIEMEHAFKTKKQRQTILKKWANGLESGLYQKVMLFSHNMDILSDTKRLHQQLLTEATGANAAKRSPKGEALNHAEVERLQKAIIYRTVYCQELTALFYP</sequence>
<reference evidence="2 3" key="1">
    <citation type="submission" date="2006-12" db="EMBL/GenBank/DDBJ databases">
        <title>Complete sequence of Shewanella amazonensis SB2B.</title>
        <authorList>
            <consortium name="US DOE Joint Genome Institute"/>
            <person name="Copeland A."/>
            <person name="Lucas S."/>
            <person name="Lapidus A."/>
            <person name="Barry K."/>
            <person name="Detter J.C."/>
            <person name="Glavina del Rio T."/>
            <person name="Hammon N."/>
            <person name="Israni S."/>
            <person name="Dalin E."/>
            <person name="Tice H."/>
            <person name="Pitluck S."/>
            <person name="Munk A.C."/>
            <person name="Brettin T."/>
            <person name="Bruce D."/>
            <person name="Han C."/>
            <person name="Tapia R."/>
            <person name="Gilna P."/>
            <person name="Schmutz J."/>
            <person name="Larimer F."/>
            <person name="Land M."/>
            <person name="Hauser L."/>
            <person name="Kyrpides N."/>
            <person name="Mikhailova N."/>
            <person name="Fredrickson J."/>
            <person name="Richardson P."/>
        </authorList>
    </citation>
    <scope>NUCLEOTIDE SEQUENCE [LARGE SCALE GENOMIC DNA]</scope>
    <source>
        <strain evidence="3">ATCC BAA-1098 / SB2B</strain>
    </source>
</reference>
<evidence type="ECO:0000313" key="3">
    <source>
        <dbReference type="Proteomes" id="UP000009175"/>
    </source>
</evidence>
<name>A1S2C2_SHEAM</name>
<evidence type="ECO:0000313" key="2">
    <source>
        <dbReference type="EMBL" id="ABL98528.1"/>
    </source>
</evidence>
<dbReference type="RefSeq" id="WP_011758438.1">
    <property type="nucleotide sequence ID" value="NC_008700.1"/>
</dbReference>
<dbReference type="AlphaFoldDB" id="A1S2C2"/>
<keyword evidence="3" id="KW-1185">Reference proteome</keyword>
<feature type="compositionally biased region" description="Polar residues" evidence="1">
    <location>
        <begin position="13"/>
        <end position="25"/>
    </location>
</feature>
<protein>
    <submittedName>
        <fullName evidence="2">Uncharacterized protein</fullName>
    </submittedName>
</protein>
<accession>A1S2C2</accession>
<dbReference type="eggNOG" id="ENOG502Z801">
    <property type="taxonomic scope" value="Bacteria"/>
</dbReference>
<evidence type="ECO:0000256" key="1">
    <source>
        <dbReference type="SAM" id="MobiDB-lite"/>
    </source>
</evidence>
<dbReference type="KEGG" id="saz:Sama_0317"/>